<sequence length="284" mass="32011">MIIDAHNHPYFLGYNAEKTLMNMEQNGIGQMWLLSLETPAIEFPHDYYRSAKPDAFGAIPFSSCLEYANQHPDKFILGYAPDPRLPDSIYRLEAAIELHNVKVCGEIMLRMMIDNPDALRMFRFCGEKGLPVIIELNYGVEKGDQYPWPGYWYGGGIDALERAVRACPDTKFLGHGPGFWAHISGDQLYEQVSYPQGKLTPGGKLTEMIRNYPNLYCDLSASSGLTALRRDLGFTVEFLLEFQDRALFGRDIFHNELQQFLEGLGLPEAVLQNIYAGNALSLVG</sequence>
<dbReference type="GO" id="GO:0016787">
    <property type="term" value="F:hydrolase activity"/>
    <property type="evidence" value="ECO:0007669"/>
    <property type="project" value="UniProtKB-KW"/>
</dbReference>
<feature type="domain" description="Amidohydrolase-related" evidence="1">
    <location>
        <begin position="63"/>
        <end position="283"/>
    </location>
</feature>
<proteinExistence type="predicted"/>
<evidence type="ECO:0000313" key="2">
    <source>
        <dbReference type="EMBL" id="MBP1990519.1"/>
    </source>
</evidence>
<reference evidence="2 3" key="1">
    <citation type="submission" date="2021-03" db="EMBL/GenBank/DDBJ databases">
        <title>Genomic Encyclopedia of Type Strains, Phase IV (KMG-IV): sequencing the most valuable type-strain genomes for metagenomic binning, comparative biology and taxonomic classification.</title>
        <authorList>
            <person name="Goeker M."/>
        </authorList>
    </citation>
    <scope>NUCLEOTIDE SEQUENCE [LARGE SCALE GENOMIC DNA]</scope>
    <source>
        <strain evidence="2 3">DSM 26048</strain>
    </source>
</reference>
<dbReference type="Pfam" id="PF04909">
    <property type="entry name" value="Amidohydro_2"/>
    <property type="match status" value="1"/>
</dbReference>
<keyword evidence="2" id="KW-0378">Hydrolase</keyword>
<dbReference type="SUPFAM" id="SSF51556">
    <property type="entry name" value="Metallo-dependent hydrolases"/>
    <property type="match status" value="1"/>
</dbReference>
<name>A0ABS4ISG7_9BACL</name>
<evidence type="ECO:0000313" key="3">
    <source>
        <dbReference type="Proteomes" id="UP001519287"/>
    </source>
</evidence>
<accession>A0ABS4ISG7</accession>
<dbReference type="EMBL" id="JAGGLB010000005">
    <property type="protein sequence ID" value="MBP1990519.1"/>
    <property type="molecule type" value="Genomic_DNA"/>
</dbReference>
<dbReference type="Gene3D" id="3.20.20.140">
    <property type="entry name" value="Metal-dependent hydrolases"/>
    <property type="match status" value="1"/>
</dbReference>
<dbReference type="Proteomes" id="UP001519287">
    <property type="component" value="Unassembled WGS sequence"/>
</dbReference>
<protein>
    <submittedName>
        <fullName evidence="2">TIM-barrel fold metal-dependent hydrolase</fullName>
    </submittedName>
</protein>
<dbReference type="InterPro" id="IPR032466">
    <property type="entry name" value="Metal_Hydrolase"/>
</dbReference>
<organism evidence="2 3">
    <name type="scientific">Paenibacillus eucommiae</name>
    <dbReference type="NCBI Taxonomy" id="1355755"/>
    <lineage>
        <taxon>Bacteria</taxon>
        <taxon>Bacillati</taxon>
        <taxon>Bacillota</taxon>
        <taxon>Bacilli</taxon>
        <taxon>Bacillales</taxon>
        <taxon>Paenibacillaceae</taxon>
        <taxon>Paenibacillus</taxon>
    </lineage>
</organism>
<evidence type="ECO:0000259" key="1">
    <source>
        <dbReference type="Pfam" id="PF04909"/>
    </source>
</evidence>
<dbReference type="InterPro" id="IPR006680">
    <property type="entry name" value="Amidohydro-rel"/>
</dbReference>
<dbReference type="RefSeq" id="WP_209971288.1">
    <property type="nucleotide sequence ID" value="NZ_JAGGLB010000005.1"/>
</dbReference>
<comment type="caution">
    <text evidence="2">The sequence shown here is derived from an EMBL/GenBank/DDBJ whole genome shotgun (WGS) entry which is preliminary data.</text>
</comment>
<gene>
    <name evidence="2" type="ORF">J2Z66_002125</name>
</gene>
<keyword evidence="3" id="KW-1185">Reference proteome</keyword>